<dbReference type="CDD" id="cd00829">
    <property type="entry name" value="SCP-x_thiolase"/>
    <property type="match status" value="1"/>
</dbReference>
<dbReference type="InterPro" id="IPR055140">
    <property type="entry name" value="Thiolase_C_2"/>
</dbReference>
<gene>
    <name evidence="3" type="ORF">ACFQND_23950</name>
</gene>
<dbReference type="EC" id="2.3.1.-" evidence="3"/>
<name>A0ABW1U2W8_9BURK</name>
<feature type="domain" description="Thiolase C-terminal" evidence="2">
    <location>
        <begin position="271"/>
        <end position="397"/>
    </location>
</feature>
<dbReference type="PANTHER" id="PTHR42870:SF1">
    <property type="entry name" value="NON-SPECIFIC LIPID-TRANSFER PROTEIN-LIKE 2"/>
    <property type="match status" value="1"/>
</dbReference>
<dbReference type="GO" id="GO:0016746">
    <property type="term" value="F:acyltransferase activity"/>
    <property type="evidence" value="ECO:0007669"/>
    <property type="project" value="UniProtKB-KW"/>
</dbReference>
<proteinExistence type="predicted"/>
<feature type="domain" description="Thiolase N-terminal" evidence="1">
    <location>
        <begin position="4"/>
        <end position="206"/>
    </location>
</feature>
<dbReference type="PIRSF" id="PIRSF000429">
    <property type="entry name" value="Ac-CoA_Ac_transf"/>
    <property type="match status" value="1"/>
</dbReference>
<evidence type="ECO:0000259" key="2">
    <source>
        <dbReference type="Pfam" id="PF22691"/>
    </source>
</evidence>
<dbReference type="Proteomes" id="UP001596270">
    <property type="component" value="Unassembled WGS sequence"/>
</dbReference>
<organism evidence="3 4">
    <name type="scientific">Polaromonas aquatica</name>
    <dbReference type="NCBI Taxonomy" id="332657"/>
    <lineage>
        <taxon>Bacteria</taxon>
        <taxon>Pseudomonadati</taxon>
        <taxon>Pseudomonadota</taxon>
        <taxon>Betaproteobacteria</taxon>
        <taxon>Burkholderiales</taxon>
        <taxon>Comamonadaceae</taxon>
        <taxon>Polaromonas</taxon>
    </lineage>
</organism>
<protein>
    <submittedName>
        <fullName evidence="3">Thiolase family protein</fullName>
        <ecNumber evidence="3">2.3.1.-</ecNumber>
    </submittedName>
</protein>
<accession>A0ABW1U2W8</accession>
<dbReference type="RefSeq" id="WP_377414761.1">
    <property type="nucleotide sequence ID" value="NZ_JBHSRS010000084.1"/>
</dbReference>
<dbReference type="SUPFAM" id="SSF53901">
    <property type="entry name" value="Thiolase-like"/>
    <property type="match status" value="2"/>
</dbReference>
<dbReference type="InterPro" id="IPR016039">
    <property type="entry name" value="Thiolase-like"/>
</dbReference>
<keyword evidence="4" id="KW-1185">Reference proteome</keyword>
<comment type="caution">
    <text evidence="3">The sequence shown here is derived from an EMBL/GenBank/DDBJ whole genome shotgun (WGS) entry which is preliminary data.</text>
</comment>
<dbReference type="PANTHER" id="PTHR42870">
    <property type="entry name" value="ACETYL-COA C-ACETYLTRANSFERASE"/>
    <property type="match status" value="1"/>
</dbReference>
<keyword evidence="3" id="KW-0808">Transferase</keyword>
<dbReference type="Gene3D" id="3.40.47.10">
    <property type="match status" value="1"/>
</dbReference>
<reference evidence="4" key="1">
    <citation type="journal article" date="2019" name="Int. J. Syst. Evol. Microbiol.">
        <title>The Global Catalogue of Microorganisms (GCM) 10K type strain sequencing project: providing services to taxonomists for standard genome sequencing and annotation.</title>
        <authorList>
            <consortium name="The Broad Institute Genomics Platform"/>
            <consortium name="The Broad Institute Genome Sequencing Center for Infectious Disease"/>
            <person name="Wu L."/>
            <person name="Ma J."/>
        </authorList>
    </citation>
    <scope>NUCLEOTIDE SEQUENCE [LARGE SCALE GENOMIC DNA]</scope>
    <source>
        <strain evidence="4">CCUG 39402</strain>
    </source>
</reference>
<dbReference type="InterPro" id="IPR020616">
    <property type="entry name" value="Thiolase_N"/>
</dbReference>
<dbReference type="EMBL" id="JBHSRS010000084">
    <property type="protein sequence ID" value="MFC6284291.1"/>
    <property type="molecule type" value="Genomic_DNA"/>
</dbReference>
<dbReference type="Pfam" id="PF00108">
    <property type="entry name" value="Thiolase_N"/>
    <property type="match status" value="1"/>
</dbReference>
<dbReference type="InterPro" id="IPR002155">
    <property type="entry name" value="Thiolase"/>
</dbReference>
<sequence>MEEIYVIGVGMTPFGRHLDKDIKQLTREATEAALVDAGIRQEDLQAAFFGNTSQGHMEGQHMIRGQIALRAMGVGRIPVVNIENACASGSSAFVLACNHVRAGAGDVALAIGAEKMFTSDKPKMFSVFDSAWDLSRAADIREELMRLGRDVAVPEGSTSPRPYSVFMDVYAAFARSHMRTFGTTQRQLAAVSAKNHAHSVHNPLAQYQVSYSIDDVLIAPPITYPLTLPMCSPVSDGAAAVIVCNRSALKRLNIGASRAIRVLAAVVQSGSERSEDDVASHCTALAARRAYELAGVGPDDISVAEVHDATAMGEIIQSENLGFCEFGQGGVIAERGETRIGGRIPINPSGGLESKGHPVGATGLAQVHELVSQLRGEAGARQVEGARIALAENGGGLEGIEEAVACISILAR</sequence>
<evidence type="ECO:0000313" key="4">
    <source>
        <dbReference type="Proteomes" id="UP001596270"/>
    </source>
</evidence>
<keyword evidence="3" id="KW-0012">Acyltransferase</keyword>
<dbReference type="Pfam" id="PF22691">
    <property type="entry name" value="Thiolase_C_1"/>
    <property type="match status" value="1"/>
</dbReference>
<evidence type="ECO:0000313" key="3">
    <source>
        <dbReference type="EMBL" id="MFC6284291.1"/>
    </source>
</evidence>
<evidence type="ECO:0000259" key="1">
    <source>
        <dbReference type="Pfam" id="PF00108"/>
    </source>
</evidence>